<protein>
    <recommendedName>
        <fullName evidence="2">No apical meristem-associated C-terminal domain-containing protein</fullName>
    </recommendedName>
</protein>
<dbReference type="VEuPathDB" id="FungiDB:PSHT_03043"/>
<dbReference type="OrthoDB" id="2507429at2759"/>
<dbReference type="EMBL" id="PKSM01000028">
    <property type="protein sequence ID" value="POW20871.1"/>
    <property type="molecule type" value="Genomic_DNA"/>
</dbReference>
<feature type="compositionally biased region" description="Basic and acidic residues" evidence="1">
    <location>
        <begin position="301"/>
        <end position="310"/>
    </location>
</feature>
<dbReference type="Proteomes" id="UP000238274">
    <property type="component" value="Unassembled WGS sequence"/>
</dbReference>
<evidence type="ECO:0000313" key="3">
    <source>
        <dbReference type="EMBL" id="POW20871.1"/>
    </source>
</evidence>
<feature type="region of interest" description="Disordered" evidence="1">
    <location>
        <begin position="246"/>
        <end position="310"/>
    </location>
</feature>
<gene>
    <name evidence="3" type="ORF">PSHT_03043</name>
</gene>
<feature type="compositionally biased region" description="Basic and acidic residues" evidence="1">
    <location>
        <begin position="382"/>
        <end position="412"/>
    </location>
</feature>
<reference evidence="3 4" key="1">
    <citation type="submission" date="2017-12" db="EMBL/GenBank/DDBJ databases">
        <title>Gene loss provides genomic basis for host adaptation in cereal stripe rust fungi.</title>
        <authorList>
            <person name="Xia C."/>
        </authorList>
    </citation>
    <scope>NUCLEOTIDE SEQUENCE [LARGE SCALE GENOMIC DNA]</scope>
    <source>
        <strain evidence="3 4">93TX-2</strain>
    </source>
</reference>
<feature type="compositionally biased region" description="Acidic residues" evidence="1">
    <location>
        <begin position="428"/>
        <end position="461"/>
    </location>
</feature>
<dbReference type="Pfam" id="PF14303">
    <property type="entry name" value="NAM-associated"/>
    <property type="match status" value="1"/>
</dbReference>
<feature type="compositionally biased region" description="Polar residues" evidence="1">
    <location>
        <begin position="80"/>
        <end position="102"/>
    </location>
</feature>
<feature type="region of interest" description="Disordered" evidence="1">
    <location>
        <begin position="382"/>
        <end position="461"/>
    </location>
</feature>
<feature type="compositionally biased region" description="Acidic residues" evidence="1">
    <location>
        <begin position="20"/>
        <end position="30"/>
    </location>
</feature>
<feature type="compositionally biased region" description="Acidic residues" evidence="1">
    <location>
        <begin position="265"/>
        <end position="277"/>
    </location>
</feature>
<proteinExistence type="predicted"/>
<evidence type="ECO:0000313" key="4">
    <source>
        <dbReference type="Proteomes" id="UP000238274"/>
    </source>
</evidence>
<evidence type="ECO:0000259" key="2">
    <source>
        <dbReference type="Pfam" id="PF14303"/>
    </source>
</evidence>
<feature type="compositionally biased region" description="Basic and acidic residues" evidence="1">
    <location>
        <begin position="246"/>
        <end position="256"/>
    </location>
</feature>
<evidence type="ECO:0000256" key="1">
    <source>
        <dbReference type="SAM" id="MobiDB-lite"/>
    </source>
</evidence>
<dbReference type="PANTHER" id="PTHR45125:SF3">
    <property type="entry name" value="NO-APICAL-MERISTEM-ASSOCIATED CARBOXY-TERMINAL DOMAIN PROTEIN"/>
    <property type="match status" value="1"/>
</dbReference>
<feature type="compositionally biased region" description="Basic residues" evidence="1">
    <location>
        <begin position="36"/>
        <end position="45"/>
    </location>
</feature>
<feature type="domain" description="No apical meristem-associated C-terminal" evidence="2">
    <location>
        <begin position="218"/>
        <end position="374"/>
    </location>
</feature>
<keyword evidence="4" id="KW-1185">Reference proteome</keyword>
<accession>A0A2S4WGK1</accession>
<dbReference type="VEuPathDB" id="FungiDB:PSTT_13213"/>
<sequence length="461" mass="52169">MAPKRKIKASHTTDFVVDSPETDDESLEVEPEGRKQPLKKKKGSAKKVSEKTTPLQKMSSTKAPPSKKKNPSDLAPTPGNEPSNLVPPSQKTTPSNKAPPTDSSDRKGSRSKNYDDEEDVKICISWLNISQDPLNSTNQAGDTFWKRVGEHYKSTREDDYKFRTWQSVKSRWHILQHAVNKFCGAVAQVELANKSGENLEDHMTSALRFYKATSEKGKKFTHMQCYNILHKAPKWLELRAELEKKKREEKKNDVKGRSVNNSVVDDVDNDSDDLDSAQDDRATDTSPIKSSQAGRPPGNKKAKDLAEKAREDKKFKENIISVHRDLALQAKTQNNILAVQREALTTLADHAVMSTDLVAVSEASRPFFEWSQKKVLDKVEKERAEFEKKKKAEEREEAKKIARGNKNGEPKKKSGRHTRTTKAVDLIESSEEENEEEDGEDEKIEESEGEHQEDEDDEDDD</sequence>
<feature type="region of interest" description="Disordered" evidence="1">
    <location>
        <begin position="1"/>
        <end position="115"/>
    </location>
</feature>
<reference evidence="4" key="2">
    <citation type="journal article" date="2018" name="BMC Genomics">
        <title>Genomic insights into host adaptation between the wheat stripe rust pathogen (Puccinia striiformis f. sp. tritici) and the barley stripe rust pathogen (Puccinia striiformis f. sp. hordei).</title>
        <authorList>
            <person name="Xia C."/>
            <person name="Wang M."/>
            <person name="Yin C."/>
            <person name="Cornejo O.E."/>
            <person name="Hulbert S.H."/>
            <person name="Chen X."/>
        </authorList>
    </citation>
    <scope>NUCLEOTIDE SEQUENCE [LARGE SCALE GENOMIC DNA]</scope>
    <source>
        <strain evidence="4">93TX-2</strain>
    </source>
</reference>
<feature type="compositionally biased region" description="Basic and acidic residues" evidence="1">
    <location>
        <begin position="103"/>
        <end position="114"/>
    </location>
</feature>
<dbReference type="InterPro" id="IPR029466">
    <property type="entry name" value="NAM-associated_C"/>
</dbReference>
<dbReference type="PANTHER" id="PTHR45125">
    <property type="entry name" value="F21J9.4-RELATED"/>
    <property type="match status" value="1"/>
</dbReference>
<reference evidence="4" key="3">
    <citation type="journal article" date="2018" name="Mol. Plant Microbe Interact.">
        <title>Genome sequence resources for the wheat stripe rust pathogen (Puccinia striiformis f. sp. tritici) and the barley stripe rust pathogen (Puccinia striiformis f. sp. hordei).</title>
        <authorList>
            <person name="Xia C."/>
            <person name="Wang M."/>
            <person name="Yin C."/>
            <person name="Cornejo O.E."/>
            <person name="Hulbert S.H."/>
            <person name="Chen X."/>
        </authorList>
    </citation>
    <scope>NUCLEOTIDE SEQUENCE [LARGE SCALE GENOMIC DNA]</scope>
    <source>
        <strain evidence="4">93TX-2</strain>
    </source>
</reference>
<comment type="caution">
    <text evidence="3">The sequence shown here is derived from an EMBL/GenBank/DDBJ whole genome shotgun (WGS) entry which is preliminary data.</text>
</comment>
<name>A0A2S4WGK1_9BASI</name>
<feature type="compositionally biased region" description="Polar residues" evidence="1">
    <location>
        <begin position="52"/>
        <end position="63"/>
    </location>
</feature>
<dbReference type="AlphaFoldDB" id="A0A2S4WGK1"/>
<organism evidence="3 4">
    <name type="scientific">Puccinia striiformis</name>
    <dbReference type="NCBI Taxonomy" id="27350"/>
    <lineage>
        <taxon>Eukaryota</taxon>
        <taxon>Fungi</taxon>
        <taxon>Dikarya</taxon>
        <taxon>Basidiomycota</taxon>
        <taxon>Pucciniomycotina</taxon>
        <taxon>Pucciniomycetes</taxon>
        <taxon>Pucciniales</taxon>
        <taxon>Pucciniaceae</taxon>
        <taxon>Puccinia</taxon>
    </lineage>
</organism>
<feature type="compositionally biased region" description="Polar residues" evidence="1">
    <location>
        <begin position="284"/>
        <end position="293"/>
    </location>
</feature>